<feature type="compositionally biased region" description="Low complexity" evidence="1">
    <location>
        <begin position="246"/>
        <end position="265"/>
    </location>
</feature>
<feature type="compositionally biased region" description="Basic and acidic residues" evidence="1">
    <location>
        <begin position="159"/>
        <end position="168"/>
    </location>
</feature>
<sequence>MCDNSSYRTIPLEPVPPGAYNATTSTPVNDRHDDPSKPYAAQDYGYQAYISPTSEQPTTSDATVPNQESHGDIDMRDGSTVLAASKSDSISSQLLRQEAKKIAKTATDDALPEEELLDESTSLLDVTEHSASSSKATRKLSSSREKHAVAEYIPTPLAELERMKQEEKKRKKKKDKEYEPSFEEVKEKVKAGSSKRRLLSEDEISTLFEKERSHSKRASASPSKSPELTSEPTPVSKSSKKEVECKSVTVPKDVETSSSATSNSAEDVREASPEQLVATKKRIAREGSSRFRQLQRINFLFVSR</sequence>
<proteinExistence type="predicted"/>
<keyword evidence="3" id="KW-1185">Reference proteome</keyword>
<reference evidence="2 3" key="1">
    <citation type="submission" date="2015-09" db="EMBL/GenBank/DDBJ databases">
        <title>Draft genome of the parasitic nematode Teladorsagia circumcincta isolate WARC Sus (inbred).</title>
        <authorList>
            <person name="Mitreva M."/>
        </authorList>
    </citation>
    <scope>NUCLEOTIDE SEQUENCE [LARGE SCALE GENOMIC DNA]</scope>
    <source>
        <strain evidence="2 3">S</strain>
    </source>
</reference>
<dbReference type="Proteomes" id="UP000230423">
    <property type="component" value="Unassembled WGS sequence"/>
</dbReference>
<feature type="region of interest" description="Disordered" evidence="1">
    <location>
        <begin position="1"/>
        <end position="275"/>
    </location>
</feature>
<feature type="compositionally biased region" description="Low complexity" evidence="1">
    <location>
        <begin position="218"/>
        <end position="237"/>
    </location>
</feature>
<feature type="compositionally biased region" description="Basic and acidic residues" evidence="1">
    <location>
        <begin position="175"/>
        <end position="190"/>
    </location>
</feature>
<feature type="compositionally biased region" description="Low complexity" evidence="1">
    <location>
        <begin position="119"/>
        <end position="135"/>
    </location>
</feature>
<dbReference type="EMBL" id="KZ370456">
    <property type="protein sequence ID" value="PIO59467.1"/>
    <property type="molecule type" value="Genomic_DNA"/>
</dbReference>
<name>A0A2G9TNG1_TELCI</name>
<protein>
    <submittedName>
        <fullName evidence="2">Uncharacterized protein</fullName>
    </submittedName>
</protein>
<evidence type="ECO:0000313" key="3">
    <source>
        <dbReference type="Proteomes" id="UP000230423"/>
    </source>
</evidence>
<evidence type="ECO:0000256" key="1">
    <source>
        <dbReference type="SAM" id="MobiDB-lite"/>
    </source>
</evidence>
<gene>
    <name evidence="2" type="ORF">TELCIR_19070</name>
</gene>
<feature type="compositionally biased region" description="Polar residues" evidence="1">
    <location>
        <begin position="50"/>
        <end position="68"/>
    </location>
</feature>
<feature type="compositionally biased region" description="Polar residues" evidence="1">
    <location>
        <begin position="86"/>
        <end position="95"/>
    </location>
</feature>
<organism evidence="2 3">
    <name type="scientific">Teladorsagia circumcincta</name>
    <name type="common">Brown stomach worm</name>
    <name type="synonym">Ostertagia circumcincta</name>
    <dbReference type="NCBI Taxonomy" id="45464"/>
    <lineage>
        <taxon>Eukaryota</taxon>
        <taxon>Metazoa</taxon>
        <taxon>Ecdysozoa</taxon>
        <taxon>Nematoda</taxon>
        <taxon>Chromadorea</taxon>
        <taxon>Rhabditida</taxon>
        <taxon>Rhabditina</taxon>
        <taxon>Rhabditomorpha</taxon>
        <taxon>Strongyloidea</taxon>
        <taxon>Trichostrongylidae</taxon>
        <taxon>Teladorsagia</taxon>
    </lineage>
</organism>
<dbReference type="AlphaFoldDB" id="A0A2G9TNG1"/>
<evidence type="ECO:0000313" key="2">
    <source>
        <dbReference type="EMBL" id="PIO59467.1"/>
    </source>
</evidence>
<accession>A0A2G9TNG1</accession>